<dbReference type="InterPro" id="IPR023353">
    <property type="entry name" value="LemA-like_dom_sf"/>
</dbReference>
<protein>
    <recommendedName>
        <fullName evidence="4">LemA family protein</fullName>
    </recommendedName>
</protein>
<evidence type="ECO:0000313" key="3">
    <source>
        <dbReference type="Proteomes" id="UP000250197"/>
    </source>
</evidence>
<gene>
    <name evidence="2" type="ORF">CBE89_06455</name>
</gene>
<sequence length="154" mass="17264">MAVELVIAIVALVLILMWAYFTAQRLNSLHIRTDAALAQLEATLDRRAAVVAALAPELEEVASRAESSELAQGHFETRSARERELSIAVNERFAERPALLADAEGRIHLAHRFYNEAVSDTRSLRLRPLVRMFRLGGTAPLPEFFELSQLRITE</sequence>
<dbReference type="RefSeq" id="WP_086891276.1">
    <property type="nucleotide sequence ID" value="NZ_CP021252.1"/>
</dbReference>
<accession>A0A2Z2IZN9</accession>
<evidence type="ECO:0000256" key="1">
    <source>
        <dbReference type="SAM" id="Phobius"/>
    </source>
</evidence>
<reference evidence="2 3" key="1">
    <citation type="submission" date="2017-05" db="EMBL/GenBank/DDBJ databases">
        <title>Complete genome sequence of Corynebacterium striatum KC-Na-1 isolated from Neophocaena asiaeorientalis in Korea.</title>
        <authorList>
            <person name="Kim J.H."/>
            <person name="Lee K."/>
        </authorList>
    </citation>
    <scope>NUCLEOTIDE SEQUENCE [LARGE SCALE GENOMIC DNA]</scope>
    <source>
        <strain evidence="2 3">KC-Na-01</strain>
    </source>
</reference>
<keyword evidence="1" id="KW-0472">Membrane</keyword>
<dbReference type="AlphaFoldDB" id="A0A2Z2IZN9"/>
<evidence type="ECO:0008006" key="4">
    <source>
        <dbReference type="Google" id="ProtNLM"/>
    </source>
</evidence>
<dbReference type="Proteomes" id="UP000250197">
    <property type="component" value="Chromosome"/>
</dbReference>
<feature type="transmembrane region" description="Helical" evidence="1">
    <location>
        <begin position="6"/>
        <end position="23"/>
    </location>
</feature>
<dbReference type="SUPFAM" id="SSF140478">
    <property type="entry name" value="LemA-like"/>
    <property type="match status" value="1"/>
</dbReference>
<keyword evidence="1" id="KW-1133">Transmembrane helix</keyword>
<organism evidence="2 3">
    <name type="scientific">Corynebacterium striatum</name>
    <dbReference type="NCBI Taxonomy" id="43770"/>
    <lineage>
        <taxon>Bacteria</taxon>
        <taxon>Bacillati</taxon>
        <taxon>Actinomycetota</taxon>
        <taxon>Actinomycetes</taxon>
        <taxon>Mycobacteriales</taxon>
        <taxon>Corynebacteriaceae</taxon>
        <taxon>Corynebacterium</taxon>
    </lineage>
</organism>
<proteinExistence type="predicted"/>
<dbReference type="KEGG" id="cstr:CBE89_06455"/>
<evidence type="ECO:0000313" key="2">
    <source>
        <dbReference type="EMBL" id="ART21172.1"/>
    </source>
</evidence>
<dbReference type="EMBL" id="CP021252">
    <property type="protein sequence ID" value="ART21172.1"/>
    <property type="molecule type" value="Genomic_DNA"/>
</dbReference>
<keyword evidence="1" id="KW-0812">Transmembrane</keyword>
<name>A0A2Z2IZN9_CORST</name>